<evidence type="ECO:0000313" key="2">
    <source>
        <dbReference type="EMBL" id="KMW69072.1"/>
    </source>
</evidence>
<reference evidence="2" key="1">
    <citation type="submission" date="2010-03" db="EMBL/GenBank/DDBJ databases">
        <title>Annotation of Blastomyces dermatitidis strain ATCC 18188.</title>
        <authorList>
            <consortium name="The Broad Institute Genome Sequencing Platform"/>
            <consortium name="Broad Institute Genome Sequencing Center for Infectious Disease."/>
            <person name="Cuomo C."/>
            <person name="Klein B."/>
            <person name="Sullivan T."/>
            <person name="Heitman J."/>
            <person name="Young S."/>
            <person name="Zeng Q."/>
            <person name="Gargeya S."/>
            <person name="Alvarado L."/>
            <person name="Berlin A.M."/>
            <person name="Chapman S.B."/>
            <person name="Chen Z."/>
            <person name="Freedman E."/>
            <person name="Gellesch M."/>
            <person name="Goldberg J."/>
            <person name="Griggs A."/>
            <person name="Gujja S."/>
            <person name="Heilman E."/>
            <person name="Heiman D."/>
            <person name="Howarth C."/>
            <person name="Mehta T."/>
            <person name="Neiman D."/>
            <person name="Pearson M."/>
            <person name="Roberts A."/>
            <person name="Saif S."/>
            <person name="Shea T."/>
            <person name="Shenoy N."/>
            <person name="Sisk P."/>
            <person name="Stolte C."/>
            <person name="Sykes S."/>
            <person name="White J."/>
            <person name="Yandava C."/>
            <person name="Haas B."/>
            <person name="Nusbaum C."/>
            <person name="Birren B."/>
        </authorList>
    </citation>
    <scope>NUCLEOTIDE SEQUENCE</scope>
    <source>
        <strain evidence="2">ATCC 18188</strain>
    </source>
</reference>
<name>A0A0J9ESR1_AJEDA</name>
<organism evidence="2">
    <name type="scientific">Ajellomyces dermatitidis (strain ATCC 18188 / CBS 674.68)</name>
    <name type="common">Blastomyces dermatitidis</name>
    <dbReference type="NCBI Taxonomy" id="653446"/>
    <lineage>
        <taxon>Eukaryota</taxon>
        <taxon>Fungi</taxon>
        <taxon>Dikarya</taxon>
        <taxon>Ascomycota</taxon>
        <taxon>Pezizomycotina</taxon>
        <taxon>Eurotiomycetes</taxon>
        <taxon>Eurotiomycetidae</taxon>
        <taxon>Onygenales</taxon>
        <taxon>Ajellomycetaceae</taxon>
        <taxon>Blastomyces</taxon>
    </lineage>
</organism>
<keyword evidence="1" id="KW-0472">Membrane</keyword>
<dbReference type="EMBL" id="GG749563">
    <property type="protein sequence ID" value="KMW69072.1"/>
    <property type="molecule type" value="Genomic_DNA"/>
</dbReference>
<feature type="transmembrane region" description="Helical" evidence="1">
    <location>
        <begin position="77"/>
        <end position="104"/>
    </location>
</feature>
<dbReference type="AlphaFoldDB" id="A0A0J9ESR1"/>
<evidence type="ECO:0000256" key="1">
    <source>
        <dbReference type="SAM" id="Phobius"/>
    </source>
</evidence>
<keyword evidence="1" id="KW-0812">Transmembrane</keyword>
<feature type="non-terminal residue" evidence="2">
    <location>
        <position position="134"/>
    </location>
</feature>
<sequence>SSHVDRFTSVNDSELNVESLIENLKNVIMKKLLMLYMTESLISSLASSTASFSAVLLSIPFSAASQSSTLVSMSDSFASAISVLTILTSATSGFTMSAFITSSLCFKKMLCRLNKSYLSACTLLSFLLTSRMIY</sequence>
<keyword evidence="1" id="KW-1133">Transmembrane helix</keyword>
<protein>
    <submittedName>
        <fullName evidence="2">Uncharacterized protein</fullName>
    </submittedName>
</protein>
<feature type="transmembrane region" description="Helical" evidence="1">
    <location>
        <begin position="33"/>
        <end position="57"/>
    </location>
</feature>
<feature type="non-terminal residue" evidence="2">
    <location>
        <position position="1"/>
    </location>
</feature>
<dbReference type="Proteomes" id="UP000007802">
    <property type="component" value="Unassembled WGS sequence"/>
</dbReference>
<gene>
    <name evidence="2" type="ORF">BDDG_13251</name>
</gene>
<accession>A0A0J9ESR1</accession>
<proteinExistence type="predicted"/>